<dbReference type="Proteomes" id="UP000789595">
    <property type="component" value="Unassembled WGS sequence"/>
</dbReference>
<feature type="chain" id="PRO_5036212298" description="Phytanoyl-CoA dioxygenase" evidence="1">
    <location>
        <begin position="23"/>
        <end position="475"/>
    </location>
</feature>
<gene>
    <name evidence="2" type="ORF">PCAL00307_LOCUS10433</name>
    <name evidence="3" type="ORF">PECAL_2P22650</name>
</gene>
<accession>A0A7S3ZV21</accession>
<reference evidence="2" key="1">
    <citation type="submission" date="2021-01" db="EMBL/GenBank/DDBJ databases">
        <authorList>
            <person name="Corre E."/>
            <person name="Pelletier E."/>
            <person name="Niang G."/>
            <person name="Scheremetjew M."/>
            <person name="Finn R."/>
            <person name="Kale V."/>
            <person name="Holt S."/>
            <person name="Cochrane G."/>
            <person name="Meng A."/>
            <person name="Brown T."/>
            <person name="Cohen L."/>
        </authorList>
    </citation>
    <scope>NUCLEOTIDE SEQUENCE</scope>
    <source>
        <strain evidence="2">CCMP1756</strain>
    </source>
</reference>
<reference evidence="3" key="2">
    <citation type="submission" date="2021-11" db="EMBL/GenBank/DDBJ databases">
        <authorList>
            <consortium name="Genoscope - CEA"/>
            <person name="William W."/>
        </authorList>
    </citation>
    <scope>NUCLEOTIDE SEQUENCE</scope>
</reference>
<evidence type="ECO:0000313" key="2">
    <source>
        <dbReference type="EMBL" id="CAE0694997.1"/>
    </source>
</evidence>
<evidence type="ECO:0008006" key="5">
    <source>
        <dbReference type="Google" id="ProtNLM"/>
    </source>
</evidence>
<dbReference type="Gene3D" id="3.80.10.10">
    <property type="entry name" value="Ribonuclease Inhibitor"/>
    <property type="match status" value="1"/>
</dbReference>
<dbReference type="Pfam" id="PF05721">
    <property type="entry name" value="PhyH"/>
    <property type="match status" value="1"/>
</dbReference>
<dbReference type="AlphaFoldDB" id="A0A7S3ZV21"/>
<feature type="signal peptide" evidence="1">
    <location>
        <begin position="1"/>
        <end position="22"/>
    </location>
</feature>
<dbReference type="Gene3D" id="2.60.120.620">
    <property type="entry name" value="q2cbj1_9rhob like domain"/>
    <property type="match status" value="1"/>
</dbReference>
<dbReference type="SUPFAM" id="SSF52058">
    <property type="entry name" value="L domain-like"/>
    <property type="match status" value="1"/>
</dbReference>
<keyword evidence="4" id="KW-1185">Reference proteome</keyword>
<keyword evidence="1" id="KW-0732">Signal</keyword>
<dbReference type="InterPro" id="IPR008775">
    <property type="entry name" value="Phytyl_CoA_dOase-like"/>
</dbReference>
<proteinExistence type="predicted"/>
<sequence length="475" mass="50068">MRGASLALVGALASSLAPSTIPQVAKRISAAHVDKYRKDGVVVIRGVADAATVELLRQAVADCVATPGPYAEDLAPGGDGEPNYFTDLELYKRHATLRDFAETGAAAAVAARLMESRTATFLYDQLFVKHASNAYARNASTPWHADGSYWAVRGKQIASVAIALDDHDAPNSLAFAPGSHLHEGDLAPVQFATGERYEAARDLPAAAAPTNAAQFELCAGDALVFDARCVHGGPGCFGRSLVLRFVGDDVVFDRPRFESGRCAIPTSDPGIADGAPLASDSFPVCFVDPLFGAASTPVSVVEWSKGVAVSEEKGDFSSATPVADDAAWQASAAAREAVRRVERGETTVLDLSGEDIEALPEALGDLEDLEELVLWRCSGLAALPESLGRLENLRALDLSECSRLSALPASIGSLRALASLQLIFCSSLTTLPRSIAELTSCEVECVGTVNLVEPPRAVAEEGIAAIARYFDERRV</sequence>
<protein>
    <recommendedName>
        <fullName evidence="5">Phytanoyl-CoA dioxygenase</fullName>
    </recommendedName>
</protein>
<name>A0A7S3ZV21_9STRA</name>
<evidence type="ECO:0000313" key="4">
    <source>
        <dbReference type="Proteomes" id="UP000789595"/>
    </source>
</evidence>
<dbReference type="PANTHER" id="PTHR16083:SF25">
    <property type="entry name" value="C-JID DOMAIN-CONTAINING PROTEIN"/>
    <property type="match status" value="1"/>
</dbReference>
<dbReference type="SUPFAM" id="SSF51197">
    <property type="entry name" value="Clavaminate synthase-like"/>
    <property type="match status" value="1"/>
</dbReference>
<dbReference type="EMBL" id="HBIW01012160">
    <property type="protein sequence ID" value="CAE0694997.1"/>
    <property type="molecule type" value="Transcribed_RNA"/>
</dbReference>
<dbReference type="OrthoDB" id="2016095at2759"/>
<evidence type="ECO:0000313" key="3">
    <source>
        <dbReference type="EMBL" id="CAH0369155.1"/>
    </source>
</evidence>
<dbReference type="InterPro" id="IPR032675">
    <property type="entry name" value="LRR_dom_sf"/>
</dbReference>
<organism evidence="2">
    <name type="scientific">Pelagomonas calceolata</name>
    <dbReference type="NCBI Taxonomy" id="35677"/>
    <lineage>
        <taxon>Eukaryota</taxon>
        <taxon>Sar</taxon>
        <taxon>Stramenopiles</taxon>
        <taxon>Ochrophyta</taxon>
        <taxon>Pelagophyceae</taxon>
        <taxon>Pelagomonadales</taxon>
        <taxon>Pelagomonadaceae</taxon>
        <taxon>Pelagomonas</taxon>
    </lineage>
</organism>
<evidence type="ECO:0000256" key="1">
    <source>
        <dbReference type="SAM" id="SignalP"/>
    </source>
</evidence>
<dbReference type="PANTHER" id="PTHR16083">
    <property type="entry name" value="LEUCINE RICH REPEAT CONTAINING PROTEIN"/>
    <property type="match status" value="1"/>
</dbReference>
<dbReference type="EMBL" id="CAKKNE010000002">
    <property type="protein sequence ID" value="CAH0369155.1"/>
    <property type="molecule type" value="Genomic_DNA"/>
</dbReference>